<dbReference type="Proteomes" id="UP000076603">
    <property type="component" value="Unassembled WGS sequence"/>
</dbReference>
<gene>
    <name evidence="5" type="primary">asrA_3</name>
    <name evidence="5" type="ORF">CLMAG_58650</name>
</gene>
<evidence type="ECO:0000256" key="1">
    <source>
        <dbReference type="ARBA" id="ARBA00022723"/>
    </source>
</evidence>
<keyword evidence="6" id="KW-1185">Reference proteome</keyword>
<dbReference type="GO" id="GO:0046872">
    <property type="term" value="F:metal ion binding"/>
    <property type="evidence" value="ECO:0007669"/>
    <property type="project" value="UniProtKB-KW"/>
</dbReference>
<keyword evidence="3" id="KW-0411">Iron-sulfur</keyword>
<evidence type="ECO:0000259" key="4">
    <source>
        <dbReference type="PROSITE" id="PS51379"/>
    </source>
</evidence>
<dbReference type="InterPro" id="IPR017896">
    <property type="entry name" value="4Fe4S_Fe-S-bd"/>
</dbReference>
<protein>
    <submittedName>
        <fullName evidence="5">Anaerobic sulfite reductase subunit A</fullName>
    </submittedName>
</protein>
<comment type="caution">
    <text evidence="5">The sequence shown here is derived from an EMBL/GenBank/DDBJ whole genome shotgun (WGS) entry which is preliminary data.</text>
</comment>
<name>A0A161YFE3_9CLOT</name>
<keyword evidence="1" id="KW-0479">Metal-binding</keyword>
<dbReference type="InterPro" id="IPR009051">
    <property type="entry name" value="Helical_ferredxn"/>
</dbReference>
<dbReference type="PROSITE" id="PS00198">
    <property type="entry name" value="4FE4S_FER_1"/>
    <property type="match status" value="2"/>
</dbReference>
<dbReference type="STRING" id="1121326.CLMAG_58650"/>
<organism evidence="5 6">
    <name type="scientific">Clostridium magnum DSM 2767</name>
    <dbReference type="NCBI Taxonomy" id="1121326"/>
    <lineage>
        <taxon>Bacteria</taxon>
        <taxon>Bacillati</taxon>
        <taxon>Bacillota</taxon>
        <taxon>Clostridia</taxon>
        <taxon>Eubacteriales</taxon>
        <taxon>Clostridiaceae</taxon>
        <taxon>Clostridium</taxon>
    </lineage>
</organism>
<dbReference type="Gene3D" id="1.10.1060.10">
    <property type="entry name" value="Alpha-helical ferredoxin"/>
    <property type="match status" value="1"/>
</dbReference>
<dbReference type="InterPro" id="IPR014259">
    <property type="entry name" value="Sulphite_reductase_A"/>
</dbReference>
<evidence type="ECO:0000256" key="3">
    <source>
        <dbReference type="ARBA" id="ARBA00023014"/>
    </source>
</evidence>
<evidence type="ECO:0000313" key="6">
    <source>
        <dbReference type="Proteomes" id="UP000076603"/>
    </source>
</evidence>
<proteinExistence type="predicted"/>
<evidence type="ECO:0000256" key="2">
    <source>
        <dbReference type="ARBA" id="ARBA00023004"/>
    </source>
</evidence>
<dbReference type="PANTHER" id="PTHR40447">
    <property type="entry name" value="ANAEROBIC SULFITE REDUCTASE SUBUNIT A"/>
    <property type="match status" value="1"/>
</dbReference>
<reference evidence="5 6" key="1">
    <citation type="submission" date="2016-04" db="EMBL/GenBank/DDBJ databases">
        <title>Genome sequence of Clostridium magnum DSM 2767.</title>
        <authorList>
            <person name="Poehlein A."/>
            <person name="Uhlig R."/>
            <person name="Fischer R."/>
            <person name="Bahl H."/>
            <person name="Daniel R."/>
        </authorList>
    </citation>
    <scope>NUCLEOTIDE SEQUENCE [LARGE SCALE GENOMIC DNA]</scope>
    <source>
        <strain evidence="5 6">DSM 2767</strain>
    </source>
</reference>
<dbReference type="EMBL" id="LWAE01000014">
    <property type="protein sequence ID" value="KZL88772.1"/>
    <property type="molecule type" value="Genomic_DNA"/>
</dbReference>
<dbReference type="InterPro" id="IPR017900">
    <property type="entry name" value="4Fe4S_Fe_S_CS"/>
</dbReference>
<dbReference type="PATRIC" id="fig|1121326.3.peg.5929"/>
<evidence type="ECO:0000313" key="5">
    <source>
        <dbReference type="EMBL" id="KZL88772.1"/>
    </source>
</evidence>
<accession>A0A161YFE3</accession>
<dbReference type="NCBIfam" id="TIGR02910">
    <property type="entry name" value="sulfite_red_A"/>
    <property type="match status" value="1"/>
</dbReference>
<dbReference type="SUPFAM" id="SSF46548">
    <property type="entry name" value="alpha-helical ferredoxin"/>
    <property type="match status" value="1"/>
</dbReference>
<keyword evidence="2" id="KW-0408">Iron</keyword>
<feature type="domain" description="4Fe-4S ferredoxin-type" evidence="4">
    <location>
        <begin position="293"/>
        <end position="321"/>
    </location>
</feature>
<dbReference type="GO" id="GO:0051536">
    <property type="term" value="F:iron-sulfur cluster binding"/>
    <property type="evidence" value="ECO:0007669"/>
    <property type="project" value="UniProtKB-KW"/>
</dbReference>
<dbReference type="OrthoDB" id="9795302at2"/>
<dbReference type="Pfam" id="PF17179">
    <property type="entry name" value="Fer4_22"/>
    <property type="match status" value="1"/>
</dbReference>
<dbReference type="PANTHER" id="PTHR40447:SF1">
    <property type="entry name" value="ANAEROBIC SULFITE REDUCTASE SUBUNIT A"/>
    <property type="match status" value="1"/>
</dbReference>
<feature type="domain" description="4Fe-4S ferredoxin-type" evidence="4">
    <location>
        <begin position="211"/>
        <end position="242"/>
    </location>
</feature>
<sequence>MGYKLSTEKFNNFLSTIGNEYKVYAPILLKGKGTFSDTDTVRYGQINRVEEIVFDKKSNFSPKEVILPITQTLFYFTEDSVTEPKVDDKKILVFLRSCDIHAVKRLDQIYLKNGAEDPYYKRLREKVKFALMECENSFENCFCVSMETNKTEEYDLFVKVKEGQVSVQCRNESFKAYFEQCEHSEVDPKFIESNDIEVKVPENLDGRVFNWTGWKEYSQRCIACGRCNTVCGTCACFTMQDIFYKDNKNIGERRRVWASCQVDGFTDMAGGHSFRKDKGDRMRFKVMHKVYDFKKRFGYHMCVGCGRCDDACPEYISFSNCVNKLNKAMEEVK</sequence>
<dbReference type="PROSITE" id="PS51379">
    <property type="entry name" value="4FE4S_FER_2"/>
    <property type="match status" value="2"/>
</dbReference>
<dbReference type="RefSeq" id="WP_066630519.1">
    <property type="nucleotide sequence ID" value="NZ_FQXL01000070.1"/>
</dbReference>
<dbReference type="AlphaFoldDB" id="A0A161YFE3"/>